<evidence type="ECO:0000256" key="4">
    <source>
        <dbReference type="ARBA" id="ARBA00022475"/>
    </source>
</evidence>
<dbReference type="GO" id="GO:0005886">
    <property type="term" value="C:plasma membrane"/>
    <property type="evidence" value="ECO:0007669"/>
    <property type="project" value="UniProtKB-SubCell"/>
</dbReference>
<dbReference type="InterPro" id="IPR029151">
    <property type="entry name" value="Sensor-like_sf"/>
</dbReference>
<dbReference type="Pfam" id="PF02518">
    <property type="entry name" value="HATPase_c"/>
    <property type="match status" value="1"/>
</dbReference>
<dbReference type="RefSeq" id="WP_188255283.1">
    <property type="nucleotide sequence ID" value="NZ_JABVCF010000007.1"/>
</dbReference>
<sequence>MGIAAPIAPEQSRFPVTATAALIIGFFVLFVAVLSTAIVQARQEAQRAAATRAEAASQVVATNTKWIVELARQALQRIDASLGPDINHVPGQTVQNIEDAVQGLPGTVQAYVFDANGETLYSTNPKIRPITVTDRDYFQAARSGARWSSSSLLISKLDGKQIFVFAKRLERAGKFAGIAAVSYDVELFREIWASLGLSTNSTVSIIRKDGQLTARFPLADGPLDMSEYVLFTEYLPKSPEGVYPAVSPADGVSRFVAYRMVPETDFIAVASVSAGAAYQLFWRNTLWLLGLSVPTAIALAVASLWIVRLVRSGLKRQAELEEALRLNQLLFRDTHHRVKNNLQSVQSLVRMQNIPPESMADLQSRIGAMTAVHEHMYRLDQYSEIEAHELIPSIVEPLTQTFGIEADILTEIEPLVIDRDFATPLALLVNEVVTNALKYAFPDGRRGSIRISLTPADNNMARLTIADDGIGFDPAAVVSGMGNRLIKGMVTQLGGTYSYTHDGGTTFAAEIQVTSPSPSVLSKEKAA</sequence>
<dbReference type="Pfam" id="PF07568">
    <property type="entry name" value="HisKA_2"/>
    <property type="match status" value="1"/>
</dbReference>
<feature type="transmembrane region" description="Helical" evidence="13">
    <location>
        <begin position="287"/>
        <end position="307"/>
    </location>
</feature>
<evidence type="ECO:0000256" key="9">
    <source>
        <dbReference type="ARBA" id="ARBA00022777"/>
    </source>
</evidence>
<protein>
    <recommendedName>
        <fullName evidence="3">histidine kinase</fullName>
        <ecNumber evidence="3">2.7.13.3</ecNumber>
    </recommendedName>
</protein>
<dbReference type="AlphaFoldDB" id="A0A942I3C2"/>
<dbReference type="CDD" id="cd12914">
    <property type="entry name" value="PDC1_DGC_like"/>
    <property type="match status" value="1"/>
</dbReference>
<dbReference type="Proteomes" id="UP000680348">
    <property type="component" value="Unassembled WGS sequence"/>
</dbReference>
<dbReference type="GO" id="GO:0004673">
    <property type="term" value="F:protein histidine kinase activity"/>
    <property type="evidence" value="ECO:0007669"/>
    <property type="project" value="UniProtKB-EC"/>
</dbReference>
<keyword evidence="6" id="KW-0808">Transferase</keyword>
<organism evidence="15 16">
    <name type="scientific">Pseudaminobacter soli</name>
    <name type="common">ex Zhang et al. 2022</name>
    <dbReference type="NCBI Taxonomy" id="2831468"/>
    <lineage>
        <taxon>Bacteria</taxon>
        <taxon>Pseudomonadati</taxon>
        <taxon>Pseudomonadota</taxon>
        <taxon>Alphaproteobacteria</taxon>
        <taxon>Hyphomicrobiales</taxon>
        <taxon>Phyllobacteriaceae</taxon>
        <taxon>Pseudaminobacter</taxon>
    </lineage>
</organism>
<keyword evidence="11 13" id="KW-1133">Transmembrane helix</keyword>
<evidence type="ECO:0000313" key="15">
    <source>
        <dbReference type="EMBL" id="MBS3649714.1"/>
    </source>
</evidence>
<dbReference type="InterPro" id="IPR003594">
    <property type="entry name" value="HATPase_dom"/>
</dbReference>
<evidence type="ECO:0000256" key="2">
    <source>
        <dbReference type="ARBA" id="ARBA00004651"/>
    </source>
</evidence>
<evidence type="ECO:0000313" key="16">
    <source>
        <dbReference type="Proteomes" id="UP000680348"/>
    </source>
</evidence>
<dbReference type="InterPro" id="IPR011495">
    <property type="entry name" value="Sig_transdc_His_kin_sub2_dim/P"/>
</dbReference>
<dbReference type="CDD" id="cd12915">
    <property type="entry name" value="PDC2_DGC_like"/>
    <property type="match status" value="1"/>
</dbReference>
<dbReference type="EC" id="2.7.13.3" evidence="3"/>
<comment type="catalytic activity">
    <reaction evidence="1">
        <text>ATP + protein L-histidine = ADP + protein N-phospho-L-histidine.</text>
        <dbReference type="EC" id="2.7.13.3"/>
    </reaction>
</comment>
<keyword evidence="4" id="KW-1003">Cell membrane</keyword>
<evidence type="ECO:0000256" key="1">
    <source>
        <dbReference type="ARBA" id="ARBA00000085"/>
    </source>
</evidence>
<evidence type="ECO:0000256" key="5">
    <source>
        <dbReference type="ARBA" id="ARBA00022553"/>
    </source>
</evidence>
<keyword evidence="16" id="KW-1185">Reference proteome</keyword>
<feature type="transmembrane region" description="Helical" evidence="13">
    <location>
        <begin position="20"/>
        <end position="39"/>
    </location>
</feature>
<dbReference type="PANTHER" id="PTHR41523">
    <property type="entry name" value="TWO-COMPONENT SYSTEM SENSOR PROTEIN"/>
    <property type="match status" value="1"/>
</dbReference>
<evidence type="ECO:0000256" key="12">
    <source>
        <dbReference type="ARBA" id="ARBA00023136"/>
    </source>
</evidence>
<dbReference type="PANTHER" id="PTHR41523:SF8">
    <property type="entry name" value="ETHYLENE RESPONSE SENSOR PROTEIN"/>
    <property type="match status" value="1"/>
</dbReference>
<evidence type="ECO:0000256" key="8">
    <source>
        <dbReference type="ARBA" id="ARBA00022741"/>
    </source>
</evidence>
<evidence type="ECO:0000256" key="11">
    <source>
        <dbReference type="ARBA" id="ARBA00022989"/>
    </source>
</evidence>
<dbReference type="EMBL" id="JAGWCR010000007">
    <property type="protein sequence ID" value="MBS3649714.1"/>
    <property type="molecule type" value="Genomic_DNA"/>
</dbReference>
<gene>
    <name evidence="15" type="ORF">KEU06_13960</name>
</gene>
<feature type="domain" description="Histidine kinase" evidence="14">
    <location>
        <begin position="333"/>
        <end position="515"/>
    </location>
</feature>
<comment type="caution">
    <text evidence="15">The sequence shown here is derived from an EMBL/GenBank/DDBJ whole genome shotgun (WGS) entry which is preliminary data.</text>
</comment>
<keyword evidence="12 13" id="KW-0472">Membrane</keyword>
<dbReference type="Gene3D" id="3.30.450.20">
    <property type="entry name" value="PAS domain"/>
    <property type="match status" value="2"/>
</dbReference>
<keyword evidence="8" id="KW-0547">Nucleotide-binding</keyword>
<dbReference type="InterPro" id="IPR005467">
    <property type="entry name" value="His_kinase_dom"/>
</dbReference>
<dbReference type="InterPro" id="IPR033479">
    <property type="entry name" value="dCache_1"/>
</dbReference>
<dbReference type="PROSITE" id="PS50109">
    <property type="entry name" value="HIS_KIN"/>
    <property type="match status" value="1"/>
</dbReference>
<keyword evidence="7 13" id="KW-0812">Transmembrane</keyword>
<dbReference type="SMART" id="SM00387">
    <property type="entry name" value="HATPase_c"/>
    <property type="match status" value="1"/>
</dbReference>
<keyword evidence="9 15" id="KW-0418">Kinase</keyword>
<reference evidence="15" key="1">
    <citation type="submission" date="2021-04" db="EMBL/GenBank/DDBJ databases">
        <title>Pseudaminobacter soli sp. nov., isolated from paddy soil contaminated by heavy metals.</title>
        <authorList>
            <person name="Zhang K."/>
        </authorList>
    </citation>
    <scope>NUCLEOTIDE SEQUENCE</scope>
    <source>
        <strain evidence="15">19-2017</strain>
    </source>
</reference>
<evidence type="ECO:0000256" key="13">
    <source>
        <dbReference type="SAM" id="Phobius"/>
    </source>
</evidence>
<dbReference type="GO" id="GO:0005524">
    <property type="term" value="F:ATP binding"/>
    <property type="evidence" value="ECO:0007669"/>
    <property type="project" value="UniProtKB-KW"/>
</dbReference>
<evidence type="ECO:0000256" key="3">
    <source>
        <dbReference type="ARBA" id="ARBA00012438"/>
    </source>
</evidence>
<evidence type="ECO:0000256" key="7">
    <source>
        <dbReference type="ARBA" id="ARBA00022692"/>
    </source>
</evidence>
<evidence type="ECO:0000256" key="10">
    <source>
        <dbReference type="ARBA" id="ARBA00022840"/>
    </source>
</evidence>
<dbReference type="InterPro" id="IPR036890">
    <property type="entry name" value="HATPase_C_sf"/>
</dbReference>
<evidence type="ECO:0000256" key="6">
    <source>
        <dbReference type="ARBA" id="ARBA00022679"/>
    </source>
</evidence>
<keyword evidence="10" id="KW-0067">ATP-binding</keyword>
<dbReference type="Pfam" id="PF02743">
    <property type="entry name" value="dCache_1"/>
    <property type="match status" value="1"/>
</dbReference>
<proteinExistence type="predicted"/>
<accession>A0A942I3C2</accession>
<dbReference type="Gene3D" id="3.30.565.10">
    <property type="entry name" value="Histidine kinase-like ATPase, C-terminal domain"/>
    <property type="match status" value="1"/>
</dbReference>
<comment type="subcellular location">
    <subcellularLocation>
        <location evidence="2">Cell membrane</location>
        <topology evidence="2">Multi-pass membrane protein</topology>
    </subcellularLocation>
</comment>
<dbReference type="SUPFAM" id="SSF55874">
    <property type="entry name" value="ATPase domain of HSP90 chaperone/DNA topoisomerase II/histidine kinase"/>
    <property type="match status" value="1"/>
</dbReference>
<evidence type="ECO:0000259" key="14">
    <source>
        <dbReference type="PROSITE" id="PS50109"/>
    </source>
</evidence>
<keyword evidence="5" id="KW-0597">Phosphoprotein</keyword>
<dbReference type="SUPFAM" id="SSF103190">
    <property type="entry name" value="Sensory domain-like"/>
    <property type="match status" value="1"/>
</dbReference>
<name>A0A942I3C2_9HYPH</name>